<sequence>MASMHGMTIVNIATSPDSASTGTGGIAAPDGQRTAGFSNVLACVDGSPHATEVLAWAIAIARQMHASLQALRVLDLPQESAAPQDPVAWDLRRRKAQSRLDDLLDEAGAGEIGEAGCEVVMGRLHERLQAVLANGTVDLCVIGSVGESAHADHPIGDTARRIVETAGCSVLIVPPGLAGDTGRLAPDVRRLLVPLDCSRRAETALSAAIAIADAFGSEVILAHAVPEPAITEIGPPEEAGVALRGKCAEHNRKAAERYMSRLHARMAMERRPIRTLILSGADPRHRLLTAAADEAPDMVVLAAKGVGGYADQAIGSVAEFLVTHLGKPTLIVRPETGRKPSSAAATTAASHSGNPIRGRA</sequence>
<feature type="domain" description="UspA" evidence="3">
    <location>
        <begin position="189"/>
        <end position="333"/>
    </location>
</feature>
<dbReference type="InterPro" id="IPR014729">
    <property type="entry name" value="Rossmann-like_a/b/a_fold"/>
</dbReference>
<dbReference type="PANTHER" id="PTHR46268:SF6">
    <property type="entry name" value="UNIVERSAL STRESS PROTEIN UP12"/>
    <property type="match status" value="1"/>
</dbReference>
<protein>
    <submittedName>
        <fullName evidence="4">Nucleotide-binding universal stress UspA family protein</fullName>
    </submittedName>
</protein>
<dbReference type="Proteomes" id="UP001560019">
    <property type="component" value="Unassembled WGS sequence"/>
</dbReference>
<gene>
    <name evidence="4" type="ORF">Ga0609869_000042</name>
</gene>
<keyword evidence="5" id="KW-1185">Reference proteome</keyword>
<organism evidence="4 5">
    <name type="scientific">Rhodovulum iodosum</name>
    <dbReference type="NCBI Taxonomy" id="68291"/>
    <lineage>
        <taxon>Bacteria</taxon>
        <taxon>Pseudomonadati</taxon>
        <taxon>Pseudomonadota</taxon>
        <taxon>Alphaproteobacteria</taxon>
        <taxon>Rhodobacterales</taxon>
        <taxon>Paracoccaceae</taxon>
        <taxon>Rhodovulum</taxon>
    </lineage>
</organism>
<evidence type="ECO:0000256" key="1">
    <source>
        <dbReference type="ARBA" id="ARBA00008791"/>
    </source>
</evidence>
<dbReference type="Gene3D" id="3.40.50.620">
    <property type="entry name" value="HUPs"/>
    <property type="match status" value="2"/>
</dbReference>
<comment type="similarity">
    <text evidence="1">Belongs to the universal stress protein A family.</text>
</comment>
<proteinExistence type="inferred from homology"/>
<feature type="region of interest" description="Disordered" evidence="2">
    <location>
        <begin position="333"/>
        <end position="360"/>
    </location>
</feature>
<accession>A0ABV3XMZ9</accession>
<reference evidence="4 5" key="1">
    <citation type="submission" date="2024-06" db="EMBL/GenBank/DDBJ databases">
        <title>Genome of Rhodovulum iodosum, a marine photoferrotroph.</title>
        <authorList>
            <person name="Bianchini G."/>
            <person name="Nikeleit V."/>
            <person name="Kappler A."/>
            <person name="Bryce C."/>
            <person name="Sanchez-Baracaldo P."/>
        </authorList>
    </citation>
    <scope>NUCLEOTIDE SEQUENCE [LARGE SCALE GENOMIC DNA]</scope>
    <source>
        <strain evidence="4 5">UT/N1</strain>
    </source>
</reference>
<dbReference type="CDD" id="cd00293">
    <property type="entry name" value="USP-like"/>
    <property type="match status" value="2"/>
</dbReference>
<dbReference type="InterPro" id="IPR006015">
    <property type="entry name" value="Universal_stress_UspA"/>
</dbReference>
<evidence type="ECO:0000259" key="3">
    <source>
        <dbReference type="Pfam" id="PF00582"/>
    </source>
</evidence>
<comment type="caution">
    <text evidence="4">The sequence shown here is derived from an EMBL/GenBank/DDBJ whole genome shotgun (WGS) entry which is preliminary data.</text>
</comment>
<dbReference type="RefSeq" id="WP_125403972.1">
    <property type="nucleotide sequence ID" value="NZ_JBEHHI010000001.1"/>
</dbReference>
<evidence type="ECO:0000313" key="4">
    <source>
        <dbReference type="EMBL" id="MEX5726689.1"/>
    </source>
</evidence>
<dbReference type="Pfam" id="PF00582">
    <property type="entry name" value="Usp"/>
    <property type="match status" value="2"/>
</dbReference>
<evidence type="ECO:0000313" key="5">
    <source>
        <dbReference type="Proteomes" id="UP001560019"/>
    </source>
</evidence>
<dbReference type="SUPFAM" id="SSF52402">
    <property type="entry name" value="Adenine nucleotide alpha hydrolases-like"/>
    <property type="match status" value="2"/>
</dbReference>
<evidence type="ECO:0000256" key="2">
    <source>
        <dbReference type="SAM" id="MobiDB-lite"/>
    </source>
</evidence>
<dbReference type="InterPro" id="IPR006016">
    <property type="entry name" value="UspA"/>
</dbReference>
<feature type="domain" description="UspA" evidence="3">
    <location>
        <begin position="37"/>
        <end position="174"/>
    </location>
</feature>
<dbReference type="EMBL" id="JBEHHI010000001">
    <property type="protein sequence ID" value="MEX5726689.1"/>
    <property type="molecule type" value="Genomic_DNA"/>
</dbReference>
<dbReference type="PRINTS" id="PR01438">
    <property type="entry name" value="UNVRSLSTRESS"/>
</dbReference>
<dbReference type="PANTHER" id="PTHR46268">
    <property type="entry name" value="STRESS RESPONSE PROTEIN NHAX"/>
    <property type="match status" value="1"/>
</dbReference>
<feature type="compositionally biased region" description="Low complexity" evidence="2">
    <location>
        <begin position="341"/>
        <end position="350"/>
    </location>
</feature>
<name>A0ABV3XMZ9_9RHOB</name>